<dbReference type="EMBL" id="CP036263">
    <property type="protein sequence ID" value="QDS99914.1"/>
    <property type="molecule type" value="Genomic_DNA"/>
</dbReference>
<evidence type="ECO:0000256" key="1">
    <source>
        <dbReference type="ARBA" id="ARBA00000085"/>
    </source>
</evidence>
<evidence type="ECO:0000256" key="9">
    <source>
        <dbReference type="ARBA" id="ARBA00023012"/>
    </source>
</evidence>
<gene>
    <name evidence="13" type="primary">zraS_3</name>
    <name evidence="13" type="ORF">HG15A2_32450</name>
</gene>
<dbReference type="Proteomes" id="UP000319852">
    <property type="component" value="Chromosome"/>
</dbReference>
<evidence type="ECO:0000313" key="14">
    <source>
        <dbReference type="Proteomes" id="UP000319852"/>
    </source>
</evidence>
<evidence type="ECO:0000259" key="12">
    <source>
        <dbReference type="PROSITE" id="PS50885"/>
    </source>
</evidence>
<evidence type="ECO:0000313" key="13">
    <source>
        <dbReference type="EMBL" id="QDS99914.1"/>
    </source>
</evidence>
<evidence type="ECO:0000256" key="5">
    <source>
        <dbReference type="ARBA" id="ARBA00022679"/>
    </source>
</evidence>
<dbReference type="EC" id="2.7.13.3" evidence="3"/>
<keyword evidence="5 13" id="KW-0808">Transferase</keyword>
<keyword evidence="14" id="KW-1185">Reference proteome</keyword>
<feature type="domain" description="Histidine kinase" evidence="11">
    <location>
        <begin position="249"/>
        <end position="462"/>
    </location>
</feature>
<evidence type="ECO:0000256" key="10">
    <source>
        <dbReference type="SAM" id="Phobius"/>
    </source>
</evidence>
<dbReference type="InterPro" id="IPR036890">
    <property type="entry name" value="HATPase_C_sf"/>
</dbReference>
<comment type="subcellular location">
    <subcellularLocation>
        <location evidence="2">Membrane</location>
    </subcellularLocation>
</comment>
<dbReference type="GO" id="GO:0000160">
    <property type="term" value="P:phosphorelay signal transduction system"/>
    <property type="evidence" value="ECO:0007669"/>
    <property type="project" value="UniProtKB-KW"/>
</dbReference>
<dbReference type="Gene3D" id="1.10.287.130">
    <property type="match status" value="1"/>
</dbReference>
<dbReference type="PANTHER" id="PTHR43065:SF10">
    <property type="entry name" value="PEROXIDE STRESS-ACTIVATED HISTIDINE KINASE MAK3"/>
    <property type="match status" value="1"/>
</dbReference>
<dbReference type="PROSITE" id="PS50885">
    <property type="entry name" value="HAMP"/>
    <property type="match status" value="1"/>
</dbReference>
<keyword evidence="10" id="KW-1133">Transmembrane helix</keyword>
<dbReference type="InterPro" id="IPR003660">
    <property type="entry name" value="HAMP_dom"/>
</dbReference>
<dbReference type="RefSeq" id="WP_145061064.1">
    <property type="nucleotide sequence ID" value="NZ_CP036263.1"/>
</dbReference>
<dbReference type="InterPro" id="IPR005467">
    <property type="entry name" value="His_kinase_dom"/>
</dbReference>
<dbReference type="GO" id="GO:0005524">
    <property type="term" value="F:ATP binding"/>
    <property type="evidence" value="ECO:0007669"/>
    <property type="project" value="UniProtKB-KW"/>
</dbReference>
<keyword evidence="6" id="KW-0547">Nucleotide-binding</keyword>
<keyword evidence="10" id="KW-0812">Transmembrane</keyword>
<evidence type="ECO:0000256" key="4">
    <source>
        <dbReference type="ARBA" id="ARBA00022553"/>
    </source>
</evidence>
<feature type="domain" description="HAMP" evidence="12">
    <location>
        <begin position="180"/>
        <end position="232"/>
    </location>
</feature>
<dbReference type="InterPro" id="IPR004358">
    <property type="entry name" value="Sig_transdc_His_kin-like_C"/>
</dbReference>
<dbReference type="PROSITE" id="PS50109">
    <property type="entry name" value="HIS_KIN"/>
    <property type="match status" value="1"/>
</dbReference>
<evidence type="ECO:0000256" key="3">
    <source>
        <dbReference type="ARBA" id="ARBA00012438"/>
    </source>
</evidence>
<dbReference type="Gene3D" id="3.30.565.10">
    <property type="entry name" value="Histidine kinase-like ATPase, C-terminal domain"/>
    <property type="match status" value="1"/>
</dbReference>
<comment type="catalytic activity">
    <reaction evidence="1">
        <text>ATP + protein L-histidine = ADP + protein N-phospho-L-histidine.</text>
        <dbReference type="EC" id="2.7.13.3"/>
    </reaction>
</comment>
<evidence type="ECO:0000256" key="6">
    <source>
        <dbReference type="ARBA" id="ARBA00022741"/>
    </source>
</evidence>
<dbReference type="PRINTS" id="PR00344">
    <property type="entry name" value="BCTRLSENSOR"/>
</dbReference>
<dbReference type="AlphaFoldDB" id="A0A517MYF7"/>
<dbReference type="SUPFAM" id="SSF55874">
    <property type="entry name" value="ATPase domain of HSP90 chaperone/DNA topoisomerase II/histidine kinase"/>
    <property type="match status" value="1"/>
</dbReference>
<evidence type="ECO:0000256" key="7">
    <source>
        <dbReference type="ARBA" id="ARBA00022777"/>
    </source>
</evidence>
<dbReference type="GO" id="GO:0016020">
    <property type="term" value="C:membrane"/>
    <property type="evidence" value="ECO:0007669"/>
    <property type="project" value="UniProtKB-SubCell"/>
</dbReference>
<reference evidence="13 14" key="1">
    <citation type="submission" date="2019-02" db="EMBL/GenBank/DDBJ databases">
        <title>Deep-cultivation of Planctomycetes and their phenomic and genomic characterization uncovers novel biology.</title>
        <authorList>
            <person name="Wiegand S."/>
            <person name="Jogler M."/>
            <person name="Boedeker C."/>
            <person name="Pinto D."/>
            <person name="Vollmers J."/>
            <person name="Rivas-Marin E."/>
            <person name="Kohn T."/>
            <person name="Peeters S.H."/>
            <person name="Heuer A."/>
            <person name="Rast P."/>
            <person name="Oberbeckmann S."/>
            <person name="Bunk B."/>
            <person name="Jeske O."/>
            <person name="Meyerdierks A."/>
            <person name="Storesund J.E."/>
            <person name="Kallscheuer N."/>
            <person name="Luecker S."/>
            <person name="Lage O.M."/>
            <person name="Pohl T."/>
            <person name="Merkel B.J."/>
            <person name="Hornburger P."/>
            <person name="Mueller R.-W."/>
            <person name="Bruemmer F."/>
            <person name="Labrenz M."/>
            <person name="Spormann A.M."/>
            <person name="Op den Camp H."/>
            <person name="Overmann J."/>
            <person name="Amann R."/>
            <person name="Jetten M.S.M."/>
            <person name="Mascher T."/>
            <person name="Medema M.H."/>
            <person name="Devos D.P."/>
            <person name="Kaster A.-K."/>
            <person name="Ovreas L."/>
            <person name="Rohde M."/>
            <person name="Galperin M.Y."/>
            <person name="Jogler C."/>
        </authorList>
    </citation>
    <scope>NUCLEOTIDE SEQUENCE [LARGE SCALE GENOMIC DNA]</scope>
    <source>
        <strain evidence="13 14">HG15A2</strain>
    </source>
</reference>
<keyword evidence="9" id="KW-0902">Two-component regulatory system</keyword>
<keyword evidence="10" id="KW-0472">Membrane</keyword>
<keyword evidence="8" id="KW-0067">ATP-binding</keyword>
<evidence type="ECO:0000256" key="2">
    <source>
        <dbReference type="ARBA" id="ARBA00004370"/>
    </source>
</evidence>
<dbReference type="PANTHER" id="PTHR43065">
    <property type="entry name" value="SENSOR HISTIDINE KINASE"/>
    <property type="match status" value="1"/>
</dbReference>
<protein>
    <recommendedName>
        <fullName evidence="3">histidine kinase</fullName>
        <ecNumber evidence="3">2.7.13.3</ecNumber>
    </recommendedName>
</protein>
<keyword evidence="7" id="KW-0418">Kinase</keyword>
<dbReference type="Pfam" id="PF02518">
    <property type="entry name" value="HATPase_c"/>
    <property type="match status" value="1"/>
</dbReference>
<name>A0A517MYF7_9BACT</name>
<evidence type="ECO:0000256" key="8">
    <source>
        <dbReference type="ARBA" id="ARBA00022840"/>
    </source>
</evidence>
<dbReference type="KEGG" id="amob:HG15A2_32450"/>
<keyword evidence="4" id="KW-0597">Phosphoprotein</keyword>
<dbReference type="SMART" id="SM00387">
    <property type="entry name" value="HATPase_c"/>
    <property type="match status" value="1"/>
</dbReference>
<dbReference type="InterPro" id="IPR003594">
    <property type="entry name" value="HATPase_dom"/>
</dbReference>
<accession>A0A517MYF7</accession>
<dbReference type="OrthoDB" id="1931120at2"/>
<evidence type="ECO:0000259" key="11">
    <source>
        <dbReference type="PROSITE" id="PS50109"/>
    </source>
</evidence>
<feature type="transmembrane region" description="Helical" evidence="10">
    <location>
        <begin position="157"/>
        <end position="179"/>
    </location>
</feature>
<dbReference type="GO" id="GO:0004673">
    <property type="term" value="F:protein histidine kinase activity"/>
    <property type="evidence" value="ECO:0007669"/>
    <property type="project" value="UniProtKB-EC"/>
</dbReference>
<sequence length="468" mass="50815">MRIPIRYQFMLPLLGVAVASLVAIGIINARWATQQTRNRIEQQLRGVVSVLTNSSYPLTNSVLKQMGGLANAEFVLTDSNGKRRAASGLSSFNTQEPNGLTSRTAEDVTLGPPLLIDSKPYLHSSIWVQRRTRLAEPNVLHILFAQEEFDAAWRAAFFPPFLVGVGTLAAVAIVIHLVAGRVSKILAQLGSDVRRLSQGDYTDIEQPAWNDETRDLATSINQAAGQLAEYEVELRRTERLQTVAMLGAGLAHEMRNAATGCRLALDLHAEECREKQNDDSLEVARRQLVLMENKLQQLLQIGRPSVDTTDRLTDLSALVSESISLIQPAARHAGIHLSWDPPDEEVTIQADAEQLSQAIMNLLLNALDAAAKNQARGEQVGSVQVEVNRFADESELIVSDTGSGPSGKAADNVFEPFVTSKPEGVGIGLAVAKRVVESCGGQIGWTRAAGLTKFRMRLPLATAGVNHV</sequence>
<organism evidence="13 14">
    <name type="scientific">Adhaeretor mobilis</name>
    <dbReference type="NCBI Taxonomy" id="1930276"/>
    <lineage>
        <taxon>Bacteria</taxon>
        <taxon>Pseudomonadati</taxon>
        <taxon>Planctomycetota</taxon>
        <taxon>Planctomycetia</taxon>
        <taxon>Pirellulales</taxon>
        <taxon>Lacipirellulaceae</taxon>
        <taxon>Adhaeretor</taxon>
    </lineage>
</organism>
<proteinExistence type="predicted"/>